<feature type="region of interest" description="Disordered" evidence="2">
    <location>
        <begin position="481"/>
        <end position="519"/>
    </location>
</feature>
<feature type="compositionally biased region" description="Low complexity" evidence="2">
    <location>
        <begin position="481"/>
        <end position="491"/>
    </location>
</feature>
<feature type="compositionally biased region" description="Low complexity" evidence="2">
    <location>
        <begin position="506"/>
        <end position="515"/>
    </location>
</feature>
<organism evidence="3 4">
    <name type="scientific">Diatrype stigma</name>
    <dbReference type="NCBI Taxonomy" id="117547"/>
    <lineage>
        <taxon>Eukaryota</taxon>
        <taxon>Fungi</taxon>
        <taxon>Dikarya</taxon>
        <taxon>Ascomycota</taxon>
        <taxon>Pezizomycotina</taxon>
        <taxon>Sordariomycetes</taxon>
        <taxon>Xylariomycetidae</taxon>
        <taxon>Xylariales</taxon>
        <taxon>Diatrypaceae</taxon>
        <taxon>Diatrype</taxon>
    </lineage>
</organism>
<feature type="region of interest" description="Disordered" evidence="2">
    <location>
        <begin position="329"/>
        <end position="350"/>
    </location>
</feature>
<evidence type="ECO:0000313" key="3">
    <source>
        <dbReference type="EMBL" id="KAK7755458.1"/>
    </source>
</evidence>
<proteinExistence type="predicted"/>
<accession>A0AAN9UWD7</accession>
<dbReference type="AlphaFoldDB" id="A0AAN9UWD7"/>
<evidence type="ECO:0000256" key="2">
    <source>
        <dbReference type="SAM" id="MobiDB-lite"/>
    </source>
</evidence>
<protein>
    <recommendedName>
        <fullName evidence="5">FAD-dependent oxidoreductase-like enzyme</fullName>
    </recommendedName>
</protein>
<evidence type="ECO:0008006" key="5">
    <source>
        <dbReference type="Google" id="ProtNLM"/>
    </source>
</evidence>
<evidence type="ECO:0000313" key="4">
    <source>
        <dbReference type="Proteomes" id="UP001320420"/>
    </source>
</evidence>
<comment type="caution">
    <text evidence="3">The sequence shown here is derived from an EMBL/GenBank/DDBJ whole genome shotgun (WGS) entry which is preliminary data.</text>
</comment>
<feature type="region of interest" description="Disordered" evidence="2">
    <location>
        <begin position="563"/>
        <end position="614"/>
    </location>
</feature>
<feature type="compositionally biased region" description="Polar residues" evidence="2">
    <location>
        <begin position="400"/>
        <end position="412"/>
    </location>
</feature>
<dbReference type="Proteomes" id="UP001320420">
    <property type="component" value="Unassembled WGS sequence"/>
</dbReference>
<feature type="compositionally biased region" description="Pro residues" evidence="2">
    <location>
        <begin position="73"/>
        <end position="85"/>
    </location>
</feature>
<dbReference type="EMBL" id="JAKJXP020000012">
    <property type="protein sequence ID" value="KAK7755458.1"/>
    <property type="molecule type" value="Genomic_DNA"/>
</dbReference>
<feature type="region of interest" description="Disordered" evidence="2">
    <location>
        <begin position="127"/>
        <end position="146"/>
    </location>
</feature>
<keyword evidence="4" id="KW-1185">Reference proteome</keyword>
<name>A0AAN9UWD7_9PEZI</name>
<keyword evidence="1" id="KW-0175">Coiled coil</keyword>
<feature type="compositionally biased region" description="Polar residues" evidence="2">
    <location>
        <begin position="376"/>
        <end position="388"/>
    </location>
</feature>
<feature type="coiled-coil region" evidence="1">
    <location>
        <begin position="267"/>
        <end position="301"/>
    </location>
</feature>
<feature type="region of interest" description="Disordered" evidence="2">
    <location>
        <begin position="1"/>
        <end position="108"/>
    </location>
</feature>
<evidence type="ECO:0000256" key="1">
    <source>
        <dbReference type="SAM" id="Coils"/>
    </source>
</evidence>
<feature type="compositionally biased region" description="Polar residues" evidence="2">
    <location>
        <begin position="41"/>
        <end position="50"/>
    </location>
</feature>
<feature type="compositionally biased region" description="Basic and acidic residues" evidence="2">
    <location>
        <begin position="127"/>
        <end position="137"/>
    </location>
</feature>
<reference evidence="3 4" key="1">
    <citation type="submission" date="2024-02" db="EMBL/GenBank/DDBJ databases">
        <title>De novo assembly and annotation of 12 fungi associated with fruit tree decline syndrome in Ontario, Canada.</title>
        <authorList>
            <person name="Sulman M."/>
            <person name="Ellouze W."/>
            <person name="Ilyukhin E."/>
        </authorList>
    </citation>
    <scope>NUCLEOTIDE SEQUENCE [LARGE SCALE GENOMIC DNA]</scope>
    <source>
        <strain evidence="3 4">M11/M66-122</strain>
    </source>
</reference>
<feature type="region of interest" description="Disordered" evidence="2">
    <location>
        <begin position="376"/>
        <end position="467"/>
    </location>
</feature>
<feature type="compositionally biased region" description="Low complexity" evidence="2">
    <location>
        <begin position="20"/>
        <end position="31"/>
    </location>
</feature>
<gene>
    <name evidence="3" type="ORF">SLS62_002387</name>
</gene>
<sequence>MSTDIELGTIAKPPHSHVDATANTNASTSANVDDVDMDRSAASSQQSLPSTEGPASPIDPDDSQSLRVIPSSLTPPPSSQFPPPQQTDNDDGNTHASNGRSTPGLPPAYITSQQAAMFSPPATTLNKTREATRRHDSTSSNPLPHFPTSLIAATASTSDYVPPTAHQLSNAPADEVRNMFHACLAENARLKMETAHHKLQYNLLSMQADDDAKRAAVEHDMTRREVQALRLAEDSRLARRELDAAAQTSQAKYLQLKVWYDAAIEENDTLHKRLKLAKKVIQQKEDEIVGLVDERDMLLNRIRENREHFHMLCSPGGVFHGALTPKTPPPVATPQQQYRTTPRHTPKSLYNRNGRYENDADQAGFAVLLQALNHDNNSAPSTPITTSRPAPRMPPKHTRGVQSLSSLPTTPSARARRGEHPGLLPSVDLVPQSEPAQRFTGSRVVLETPTTPARRKSRESTISADDNEELARAALESVAAATQSFMSQGSRGSRRRGEDEEEEVLESQASQAASEMLRRDPREAYFEVASSVGSRDGTPAPAEKTAKLQSKLFAGVNKAIPASEKRKFSGGAADSAAQPRRDGITSPAKKARHGNGSDDIHQRVGLGIRYSQEA</sequence>